<keyword evidence="3 8" id="KW-0472">Membrane</keyword>
<evidence type="ECO:0000313" key="12">
    <source>
        <dbReference type="Proteomes" id="UP000218767"/>
    </source>
</evidence>
<dbReference type="InterPro" id="IPR014169">
    <property type="entry name" value="Pal_lipo_C"/>
</dbReference>
<protein>
    <recommendedName>
        <fullName evidence="8">Peptidoglycan-associated lipoprotein</fullName>
        <shortName evidence="8">PAL</shortName>
    </recommendedName>
</protein>
<dbReference type="AlphaFoldDB" id="A0A2A4WSH0"/>
<keyword evidence="2 8" id="KW-0732">Signal</keyword>
<dbReference type="InterPro" id="IPR039001">
    <property type="entry name" value="Pal"/>
</dbReference>
<evidence type="ECO:0000259" key="10">
    <source>
        <dbReference type="PROSITE" id="PS51123"/>
    </source>
</evidence>
<keyword evidence="5 8" id="KW-0998">Cell outer membrane</keyword>
<comment type="caution">
    <text evidence="11">The sequence shown here is derived from an EMBL/GenBank/DDBJ whole genome shotgun (WGS) entry which is preliminary data.</text>
</comment>
<dbReference type="GO" id="GO:0009279">
    <property type="term" value="C:cell outer membrane"/>
    <property type="evidence" value="ECO:0007669"/>
    <property type="project" value="UniProtKB-SubCell"/>
</dbReference>
<dbReference type="CDD" id="cd07185">
    <property type="entry name" value="OmpA_C-like"/>
    <property type="match status" value="1"/>
</dbReference>
<dbReference type="NCBIfam" id="TIGR02802">
    <property type="entry name" value="Pal_lipo"/>
    <property type="match status" value="1"/>
</dbReference>
<evidence type="ECO:0000256" key="7">
    <source>
        <dbReference type="ARBA" id="ARBA00023306"/>
    </source>
</evidence>
<dbReference type="SUPFAM" id="SSF103088">
    <property type="entry name" value="OmpA-like"/>
    <property type="match status" value="1"/>
</dbReference>
<proteinExistence type="inferred from homology"/>
<comment type="function">
    <text evidence="8">Part of the Tol-Pal system, which plays a role in outer membrane invagination during cell division and is important for maintaining outer membrane integrity.</text>
</comment>
<dbReference type="InterPro" id="IPR050330">
    <property type="entry name" value="Bact_OuterMem_StrucFunc"/>
</dbReference>
<dbReference type="GO" id="GO:0051301">
    <property type="term" value="P:cell division"/>
    <property type="evidence" value="ECO:0007669"/>
    <property type="project" value="UniProtKB-UniRule"/>
</dbReference>
<feature type="domain" description="OmpA-like" evidence="10">
    <location>
        <begin position="65"/>
        <end position="179"/>
    </location>
</feature>
<accession>A0A2A4WSH0</accession>
<evidence type="ECO:0000256" key="5">
    <source>
        <dbReference type="ARBA" id="ARBA00023237"/>
    </source>
</evidence>
<dbReference type="PROSITE" id="PS51257">
    <property type="entry name" value="PROKAR_LIPOPROTEIN"/>
    <property type="match status" value="1"/>
</dbReference>
<dbReference type="InterPro" id="IPR036737">
    <property type="entry name" value="OmpA-like_sf"/>
</dbReference>
<feature type="signal peptide" evidence="9">
    <location>
        <begin position="1"/>
        <end position="20"/>
    </location>
</feature>
<evidence type="ECO:0000313" key="11">
    <source>
        <dbReference type="EMBL" id="PCI73144.1"/>
    </source>
</evidence>
<evidence type="ECO:0000256" key="4">
    <source>
        <dbReference type="ARBA" id="ARBA00023139"/>
    </source>
</evidence>
<keyword evidence="1 8" id="KW-0132">Cell division</keyword>
<dbReference type="PROSITE" id="PS51123">
    <property type="entry name" value="OMPA_2"/>
    <property type="match status" value="1"/>
</dbReference>
<keyword evidence="7 8" id="KW-0131">Cell cycle</keyword>
<feature type="chain" id="PRO_5013218195" description="Peptidoglycan-associated lipoprotein" evidence="9">
    <location>
        <begin position="21"/>
        <end position="179"/>
    </location>
</feature>
<gene>
    <name evidence="8 11" type="primary">pal</name>
    <name evidence="11" type="ORF">COB20_16415</name>
</gene>
<evidence type="ECO:0000256" key="2">
    <source>
        <dbReference type="ARBA" id="ARBA00022729"/>
    </source>
</evidence>
<reference evidence="12" key="1">
    <citation type="submission" date="2017-08" db="EMBL/GenBank/DDBJ databases">
        <title>A dynamic microbial community with high functional redundancy inhabits the cold, oxic subseafloor aquifer.</title>
        <authorList>
            <person name="Tully B.J."/>
            <person name="Wheat C.G."/>
            <person name="Glazer B.T."/>
            <person name="Huber J.A."/>
        </authorList>
    </citation>
    <scope>NUCLEOTIDE SEQUENCE [LARGE SCALE GENOMIC DNA]</scope>
</reference>
<name>A0A2A4WSH0_9GAMM</name>
<keyword evidence="6 8" id="KW-0449">Lipoprotein</keyword>
<sequence length="179" mass="19768">MKFSQPTKFALLFVALFSLAACSSTGEEASTDAVAETESGIDATTRRTQELAAEAAARAAAAEERIAQAALNTNIFYFEFDVSEFRSADRDVLTFHARDLAANSNKRIRLEGHADERGTREYNLALGERRAEGIQNYLIVNGASRSQIEIVSYGEEQPAERGSNDRAYQQNRRVQIVTP</sequence>
<dbReference type="Pfam" id="PF00691">
    <property type="entry name" value="OmpA"/>
    <property type="match status" value="1"/>
</dbReference>
<evidence type="ECO:0000256" key="3">
    <source>
        <dbReference type="ARBA" id="ARBA00023136"/>
    </source>
</evidence>
<dbReference type="PRINTS" id="PR01021">
    <property type="entry name" value="OMPADOMAIN"/>
</dbReference>
<evidence type="ECO:0000256" key="1">
    <source>
        <dbReference type="ARBA" id="ARBA00022618"/>
    </source>
</evidence>
<comment type="subunit">
    <text evidence="8">The Tol-Pal system is composed of five core proteins: the inner membrane proteins TolA, TolQ and TolR, the periplasmic protein TolB and the outer membrane protein Pal. They form a network linking the inner and outer membranes and the peptidoglycan layer.</text>
</comment>
<dbReference type="Proteomes" id="UP000218767">
    <property type="component" value="Unassembled WGS sequence"/>
</dbReference>
<evidence type="ECO:0000256" key="9">
    <source>
        <dbReference type="SAM" id="SignalP"/>
    </source>
</evidence>
<evidence type="ECO:0000256" key="8">
    <source>
        <dbReference type="HAMAP-Rule" id="MF_02204"/>
    </source>
</evidence>
<dbReference type="PANTHER" id="PTHR30329">
    <property type="entry name" value="STATOR ELEMENT OF FLAGELLAR MOTOR COMPLEX"/>
    <property type="match status" value="1"/>
</dbReference>
<dbReference type="InterPro" id="IPR006664">
    <property type="entry name" value="OMP_bac"/>
</dbReference>
<dbReference type="PANTHER" id="PTHR30329:SF21">
    <property type="entry name" value="LIPOPROTEIN YIAD-RELATED"/>
    <property type="match status" value="1"/>
</dbReference>
<comment type="subcellular location">
    <subcellularLocation>
        <location evidence="8">Cell outer membrane</location>
        <topology evidence="8">Lipid-anchor</topology>
    </subcellularLocation>
</comment>
<dbReference type="EMBL" id="NVUL01000129">
    <property type="protein sequence ID" value="PCI73144.1"/>
    <property type="molecule type" value="Genomic_DNA"/>
</dbReference>
<organism evidence="11 12">
    <name type="scientific">SAR86 cluster bacterium</name>
    <dbReference type="NCBI Taxonomy" id="2030880"/>
    <lineage>
        <taxon>Bacteria</taxon>
        <taxon>Pseudomonadati</taxon>
        <taxon>Pseudomonadota</taxon>
        <taxon>Gammaproteobacteria</taxon>
        <taxon>SAR86 cluster</taxon>
    </lineage>
</organism>
<dbReference type="InterPro" id="IPR006665">
    <property type="entry name" value="OmpA-like"/>
</dbReference>
<evidence type="ECO:0000256" key="6">
    <source>
        <dbReference type="ARBA" id="ARBA00023288"/>
    </source>
</evidence>
<dbReference type="Gene3D" id="3.30.1330.60">
    <property type="entry name" value="OmpA-like domain"/>
    <property type="match status" value="1"/>
</dbReference>
<keyword evidence="4 8" id="KW-0564">Palmitate</keyword>
<dbReference type="HAMAP" id="MF_02204">
    <property type="entry name" value="Pal"/>
    <property type="match status" value="1"/>
</dbReference>
<comment type="similarity">
    <text evidence="8">Belongs to the Pal lipoprotein family.</text>
</comment>